<dbReference type="RefSeq" id="WP_130851571.1">
    <property type="nucleotide sequence ID" value="NZ_UYIG01000068.1"/>
</dbReference>
<dbReference type="Proteomes" id="UP000289996">
    <property type="component" value="Unassembled WGS sequence"/>
</dbReference>
<sequence length="257" mass="28369">MGKQGIQPALRMLGRRVKMLTGKMDIMADRDTNGLMPANMVKNQNQIFVNRTMTTLKNILDFGPGFYKLYGVLGHPLSPTVETSWVSILDVTQTDDKRLHYELTDTYTGKRWFREVLPGSADDGMGGWAAIHGEVVLWQGSSKLDSAVKLLKSVKSTNGGQLYDQVKVQYRTDLYNYGWGYSHPNNPNEIRINTENIGDSDESLTTNLFEGLLIISDDTAVMTLNRQVVYGANSTSSPVSASQGEAGINVTQIVGVI</sequence>
<evidence type="ECO:0000313" key="2">
    <source>
        <dbReference type="Proteomes" id="UP000289996"/>
    </source>
</evidence>
<gene>
    <name evidence="1" type="ORF">MUDAN_MDHGFNIF_02679</name>
</gene>
<evidence type="ECO:0000313" key="1">
    <source>
        <dbReference type="EMBL" id="VDG27861.1"/>
    </source>
</evidence>
<organism evidence="1 2">
    <name type="scientific">Lactiplantibacillus mudanjiangensis</name>
    <dbReference type="NCBI Taxonomy" id="1296538"/>
    <lineage>
        <taxon>Bacteria</taxon>
        <taxon>Bacillati</taxon>
        <taxon>Bacillota</taxon>
        <taxon>Bacilli</taxon>
        <taxon>Lactobacillales</taxon>
        <taxon>Lactobacillaceae</taxon>
        <taxon>Lactiplantibacillus</taxon>
    </lineage>
</organism>
<keyword evidence="2" id="KW-1185">Reference proteome</keyword>
<proteinExistence type="predicted"/>
<name>A0A660DWX8_9LACO</name>
<reference evidence="1 2" key="1">
    <citation type="submission" date="2018-11" db="EMBL/GenBank/DDBJ databases">
        <authorList>
            <person name="Wuyts S."/>
        </authorList>
    </citation>
    <scope>NUCLEOTIDE SEQUENCE [LARGE SCALE GENOMIC DNA]</scope>
    <source>
        <strain evidence="1">Lactobacillus mudanjiangensis AMBF249</strain>
    </source>
</reference>
<dbReference type="EMBL" id="UYIG01000068">
    <property type="protein sequence ID" value="VDG27861.1"/>
    <property type="molecule type" value="Genomic_DNA"/>
</dbReference>
<dbReference type="AlphaFoldDB" id="A0A660DWX8"/>
<accession>A0A660DWX8</accession>
<protein>
    <submittedName>
        <fullName evidence="1">Uncharacterized protein</fullName>
    </submittedName>
</protein>